<reference evidence="2 3" key="1">
    <citation type="journal article" date="2013" name="ISME J.">
        <title>A metabolic model for members of the genus Tetrasphaera involved in enhanced biological phosphorus removal.</title>
        <authorList>
            <person name="Kristiansen R."/>
            <person name="Nguyen H.T.T."/>
            <person name="Saunders A.M."/>
            <person name="Nielsen J.L."/>
            <person name="Wimmer R."/>
            <person name="Le V.Q."/>
            <person name="McIlroy S.J."/>
            <person name="Petrovski S."/>
            <person name="Seviour R.J."/>
            <person name="Calteau A."/>
            <person name="Nielsen K.L."/>
            <person name="Nielsen P.H."/>
        </authorList>
    </citation>
    <scope>NUCLEOTIDE SEQUENCE [LARGE SCALE GENOMIC DNA]</scope>
    <source>
        <strain evidence="2 3">T1-X7</strain>
    </source>
</reference>
<dbReference type="AlphaFoldDB" id="A0A077M6I0"/>
<evidence type="ECO:0000256" key="1">
    <source>
        <dbReference type="SAM" id="MobiDB-lite"/>
    </source>
</evidence>
<organism evidence="2 3">
    <name type="scientific">Nostocoides japonicum T1-X7</name>
    <dbReference type="NCBI Taxonomy" id="1194083"/>
    <lineage>
        <taxon>Bacteria</taxon>
        <taxon>Bacillati</taxon>
        <taxon>Actinomycetota</taxon>
        <taxon>Actinomycetes</taxon>
        <taxon>Micrococcales</taxon>
        <taxon>Intrasporangiaceae</taxon>
        <taxon>Nostocoides</taxon>
    </lineage>
</organism>
<accession>A0A077M6I0</accession>
<sequence>MQVTLTASPFCEPAREEPAAGLLNGHRPRTHSSVESSRLQGEAPETPSQAERSTWKKCEEPDAKSQPGHGAAGRPKSWRLLVTETGPRVRRRGWR</sequence>
<feature type="compositionally biased region" description="Basic and acidic residues" evidence="1">
    <location>
        <begin position="53"/>
        <end position="63"/>
    </location>
</feature>
<comment type="caution">
    <text evidence="2">The sequence shown here is derived from an EMBL/GenBank/DDBJ whole genome shotgun (WGS) entry which is preliminary data.</text>
</comment>
<dbReference type="Proteomes" id="UP000035721">
    <property type="component" value="Unassembled WGS sequence"/>
</dbReference>
<protein>
    <submittedName>
        <fullName evidence="2">Uncharacterized protein</fullName>
    </submittedName>
</protein>
<evidence type="ECO:0000313" key="2">
    <source>
        <dbReference type="EMBL" id="CCH79774.1"/>
    </source>
</evidence>
<gene>
    <name evidence="2" type="ORF">BN12_580003</name>
</gene>
<keyword evidence="3" id="KW-1185">Reference proteome</keyword>
<dbReference type="EMBL" id="CAJB01000390">
    <property type="protein sequence ID" value="CCH79774.1"/>
    <property type="molecule type" value="Genomic_DNA"/>
</dbReference>
<evidence type="ECO:0000313" key="3">
    <source>
        <dbReference type="Proteomes" id="UP000035721"/>
    </source>
</evidence>
<proteinExistence type="predicted"/>
<name>A0A077M6I0_9MICO</name>
<feature type="region of interest" description="Disordered" evidence="1">
    <location>
        <begin position="1"/>
        <end position="95"/>
    </location>
</feature>